<dbReference type="Proteomes" id="UP001140234">
    <property type="component" value="Unassembled WGS sequence"/>
</dbReference>
<keyword evidence="2" id="KW-1185">Reference proteome</keyword>
<comment type="caution">
    <text evidence="1">The sequence shown here is derived from an EMBL/GenBank/DDBJ whole genome shotgun (WGS) entry which is preliminary data.</text>
</comment>
<protein>
    <submittedName>
        <fullName evidence="1">Uncharacterized protein</fullName>
    </submittedName>
</protein>
<gene>
    <name evidence="1" type="ORF">IWQ57_006916</name>
</gene>
<feature type="non-terminal residue" evidence="1">
    <location>
        <position position="1"/>
    </location>
</feature>
<evidence type="ECO:0000313" key="1">
    <source>
        <dbReference type="EMBL" id="KAJ2758114.1"/>
    </source>
</evidence>
<reference evidence="1" key="1">
    <citation type="submission" date="2022-07" db="EMBL/GenBank/DDBJ databases">
        <title>Phylogenomic reconstructions and comparative analyses of Kickxellomycotina fungi.</title>
        <authorList>
            <person name="Reynolds N.K."/>
            <person name="Stajich J.E."/>
            <person name="Barry K."/>
            <person name="Grigoriev I.V."/>
            <person name="Crous P."/>
            <person name="Smith M.E."/>
        </authorList>
    </citation>
    <scope>NUCLEOTIDE SEQUENCE</scope>
    <source>
        <strain evidence="1">CBS 109366</strain>
    </source>
</reference>
<dbReference type="EMBL" id="JANBUJ010004215">
    <property type="protein sequence ID" value="KAJ2758114.1"/>
    <property type="molecule type" value="Genomic_DNA"/>
</dbReference>
<name>A0ACC1JIG5_9FUNG</name>
<feature type="non-terminal residue" evidence="1">
    <location>
        <position position="126"/>
    </location>
</feature>
<proteinExistence type="predicted"/>
<sequence length="126" mass="13964">RHCHGLPRQRRAHRRRRVGQRRPGEPRRERCIQRCRLGRRAPVDRGVVAIVAGAAARTAARPAAAADGPVAGQHVAHRHCPRDPGRCDPPRDRAAPQRARGKERPPRRAGSPARPGAARAAFRHRV</sequence>
<evidence type="ECO:0000313" key="2">
    <source>
        <dbReference type="Proteomes" id="UP001140234"/>
    </source>
</evidence>
<accession>A0ACC1JIG5</accession>
<organism evidence="1 2">
    <name type="scientific">Coemansia nantahalensis</name>
    <dbReference type="NCBI Taxonomy" id="2789366"/>
    <lineage>
        <taxon>Eukaryota</taxon>
        <taxon>Fungi</taxon>
        <taxon>Fungi incertae sedis</taxon>
        <taxon>Zoopagomycota</taxon>
        <taxon>Kickxellomycotina</taxon>
        <taxon>Kickxellomycetes</taxon>
        <taxon>Kickxellales</taxon>
        <taxon>Kickxellaceae</taxon>
        <taxon>Coemansia</taxon>
    </lineage>
</organism>